<feature type="compositionally biased region" description="Acidic residues" evidence="1">
    <location>
        <begin position="466"/>
        <end position="483"/>
    </location>
</feature>
<protein>
    <recommendedName>
        <fullName evidence="2">Heterokaryon incompatibility domain-containing protein</fullName>
    </recommendedName>
</protein>
<evidence type="ECO:0000313" key="4">
    <source>
        <dbReference type="Proteomes" id="UP001521184"/>
    </source>
</evidence>
<feature type="compositionally biased region" description="Acidic residues" evidence="1">
    <location>
        <begin position="563"/>
        <end position="591"/>
    </location>
</feature>
<feature type="region of interest" description="Disordered" evidence="1">
    <location>
        <begin position="440"/>
        <end position="491"/>
    </location>
</feature>
<evidence type="ECO:0000313" key="3">
    <source>
        <dbReference type="EMBL" id="KAL1645001.1"/>
    </source>
</evidence>
<feature type="region of interest" description="Disordered" evidence="1">
    <location>
        <begin position="563"/>
        <end position="622"/>
    </location>
</feature>
<feature type="domain" description="Heterokaryon incompatibility" evidence="2">
    <location>
        <begin position="48"/>
        <end position="179"/>
    </location>
</feature>
<dbReference type="PANTHER" id="PTHR33112">
    <property type="entry name" value="DOMAIN PROTEIN, PUTATIVE-RELATED"/>
    <property type="match status" value="1"/>
</dbReference>
<evidence type="ECO:0000259" key="2">
    <source>
        <dbReference type="Pfam" id="PF06985"/>
    </source>
</evidence>
<accession>A0ABR3TVB8</accession>
<comment type="caution">
    <text evidence="3">The sequence shown here is derived from an EMBL/GenBank/DDBJ whole genome shotgun (WGS) entry which is preliminary data.</text>
</comment>
<name>A0ABR3TVB8_9PEZI</name>
<reference evidence="3 4" key="1">
    <citation type="journal article" date="2023" name="Plant Dis.">
        <title>First Report of Diplodia intermedia Causing Canker and Dieback Diseases on Apple Trees in Canada.</title>
        <authorList>
            <person name="Ellouze W."/>
            <person name="Ilyukhin E."/>
            <person name="Sulman M."/>
            <person name="Ali S."/>
        </authorList>
    </citation>
    <scope>NUCLEOTIDE SEQUENCE [LARGE SCALE GENOMIC DNA]</scope>
    <source>
        <strain evidence="3 4">M45-28</strain>
    </source>
</reference>
<dbReference type="InterPro" id="IPR010730">
    <property type="entry name" value="HET"/>
</dbReference>
<dbReference type="PANTHER" id="PTHR33112:SF10">
    <property type="entry name" value="TOL"/>
    <property type="match status" value="1"/>
</dbReference>
<sequence>MVASHLLAPHMPNHAPTHPDPSRIGLIETASHPAFTSRTPNTTTPPPYCTLSHSWGPTPRFLRLRAGNIAAFLRDGVAVAALGNRTFAHAVDACRRLGVRFLWIDSLCIVQRWGEAEAPPADAAERALEEADWGREAPVMHAVYRGSWCNIAAADAGDAGERLLSPRLLHYTRHQLYFDCATLSACETFPHGLPAALDSGASSSASTDRHWRARLLQTLPSSSPSLHAIISRPLAPASAVSLEQFWATAVASYTRCALTRAADRGVALWGVAKPLLDMMLQEGGGEGNEEDEEAYAVGLWRRGLEEQLAWRLVGSPGPLLGLNDNAAAAATTTTTTTTHHGTNVKASAAVQDPPAFPSWSWMAVVDAAARPVEVADRLPGRRTYTVAGHDDDGAAPVRFELAADGFRRRRRRGGRKAFGTWKEQFGVWDRRMEETAAAVAMRKKSGRGESERGNGAAGGKMRVVGEEEEGEEDEDEDEDEDEEQRFRDEHPRLASNSIALYGHVGRARCVYDAATEDYRLEIPGGAAAEEDGRCRVEVFPDFAIAHGEMVYFMILAATVEKDESEWGGNDEDEYDGYDDENDEGEDQEESSMTEQKESETGVEDADEVETAAENGSERAANDFDAPCHGVGIILHPGEGDNHFYRLGALRFDMTRGIMESTYLGADSEDLKGCDGENKYKIWLD</sequence>
<dbReference type="Pfam" id="PF06985">
    <property type="entry name" value="HET"/>
    <property type="match status" value="1"/>
</dbReference>
<dbReference type="Proteomes" id="UP001521184">
    <property type="component" value="Unassembled WGS sequence"/>
</dbReference>
<feature type="region of interest" description="Disordered" evidence="1">
    <location>
        <begin position="1"/>
        <end position="25"/>
    </location>
</feature>
<dbReference type="EMBL" id="JAKEKT020000021">
    <property type="protein sequence ID" value="KAL1645001.1"/>
    <property type="molecule type" value="Genomic_DNA"/>
</dbReference>
<feature type="compositionally biased region" description="Acidic residues" evidence="1">
    <location>
        <begin position="600"/>
        <end position="610"/>
    </location>
</feature>
<evidence type="ECO:0000256" key="1">
    <source>
        <dbReference type="SAM" id="MobiDB-lite"/>
    </source>
</evidence>
<proteinExistence type="predicted"/>
<organism evidence="3 4">
    <name type="scientific">Diplodia intermedia</name>
    <dbReference type="NCBI Taxonomy" id="856260"/>
    <lineage>
        <taxon>Eukaryota</taxon>
        <taxon>Fungi</taxon>
        <taxon>Dikarya</taxon>
        <taxon>Ascomycota</taxon>
        <taxon>Pezizomycotina</taxon>
        <taxon>Dothideomycetes</taxon>
        <taxon>Dothideomycetes incertae sedis</taxon>
        <taxon>Botryosphaeriales</taxon>
        <taxon>Botryosphaeriaceae</taxon>
        <taxon>Diplodia</taxon>
    </lineage>
</organism>
<gene>
    <name evidence="3" type="ORF">SLS58_004072</name>
</gene>
<keyword evidence="4" id="KW-1185">Reference proteome</keyword>